<dbReference type="Pfam" id="PF07683">
    <property type="entry name" value="CobW_C"/>
    <property type="match status" value="1"/>
</dbReference>
<dbReference type="AlphaFoldDB" id="A0AAV2TI90"/>
<dbReference type="InterPro" id="IPR011629">
    <property type="entry name" value="CobW-like_C"/>
</dbReference>
<dbReference type="Pfam" id="PF02492">
    <property type="entry name" value="cobW"/>
    <property type="match status" value="1"/>
</dbReference>
<name>A0AAV2TI90_CALDB</name>
<evidence type="ECO:0000256" key="2">
    <source>
        <dbReference type="ARBA" id="ARBA00022801"/>
    </source>
</evidence>
<keyword evidence="2" id="KW-0378">Hydrolase</keyword>
<protein>
    <recommendedName>
        <fullName evidence="8">CobW C-terminal domain-containing protein</fullName>
    </recommendedName>
</protein>
<evidence type="ECO:0000256" key="3">
    <source>
        <dbReference type="ARBA" id="ARBA00022833"/>
    </source>
</evidence>
<dbReference type="SMART" id="SM00833">
    <property type="entry name" value="CobW_C"/>
    <property type="match status" value="1"/>
</dbReference>
<dbReference type="GO" id="GO:0005525">
    <property type="term" value="F:GTP binding"/>
    <property type="evidence" value="ECO:0007669"/>
    <property type="project" value="UniProtKB-KW"/>
</dbReference>
<feature type="domain" description="CobW C-terminal" evidence="8">
    <location>
        <begin position="253"/>
        <end position="358"/>
    </location>
</feature>
<evidence type="ECO:0000256" key="5">
    <source>
        <dbReference type="ARBA" id="ARBA00023186"/>
    </source>
</evidence>
<dbReference type="InterPro" id="IPR036627">
    <property type="entry name" value="CobW-likC_sf"/>
</dbReference>
<dbReference type="GO" id="GO:0016787">
    <property type="term" value="F:hydrolase activity"/>
    <property type="evidence" value="ECO:0007669"/>
    <property type="project" value="UniProtKB-KW"/>
</dbReference>
<dbReference type="GO" id="GO:0005737">
    <property type="term" value="C:cytoplasm"/>
    <property type="evidence" value="ECO:0007669"/>
    <property type="project" value="TreeGrafter"/>
</dbReference>
<evidence type="ECO:0000256" key="4">
    <source>
        <dbReference type="ARBA" id="ARBA00023134"/>
    </source>
</evidence>
<dbReference type="SUPFAM" id="SSF52540">
    <property type="entry name" value="P-loop containing nucleoside triphosphate hydrolases"/>
    <property type="match status" value="1"/>
</dbReference>
<dbReference type="CDD" id="cd03112">
    <property type="entry name" value="CobW-like"/>
    <property type="match status" value="1"/>
</dbReference>
<evidence type="ECO:0000256" key="6">
    <source>
        <dbReference type="ARBA" id="ARBA00034320"/>
    </source>
</evidence>
<dbReference type="Gene3D" id="3.40.50.300">
    <property type="entry name" value="P-loop containing nucleotide triphosphate hydrolases"/>
    <property type="match status" value="1"/>
</dbReference>
<comment type="catalytic activity">
    <reaction evidence="7">
        <text>GTP + H2O = GDP + phosphate + H(+)</text>
        <dbReference type="Rhea" id="RHEA:19669"/>
        <dbReference type="ChEBI" id="CHEBI:15377"/>
        <dbReference type="ChEBI" id="CHEBI:15378"/>
        <dbReference type="ChEBI" id="CHEBI:37565"/>
        <dbReference type="ChEBI" id="CHEBI:43474"/>
        <dbReference type="ChEBI" id="CHEBI:58189"/>
    </reaction>
    <physiologicalReaction direction="left-to-right" evidence="7">
        <dbReference type="Rhea" id="RHEA:19670"/>
    </physiologicalReaction>
</comment>
<organism evidence="9 10">
    <name type="scientific">Calicophoron daubneyi</name>
    <name type="common">Rumen fluke</name>
    <name type="synonym">Paramphistomum daubneyi</name>
    <dbReference type="NCBI Taxonomy" id="300641"/>
    <lineage>
        <taxon>Eukaryota</taxon>
        <taxon>Metazoa</taxon>
        <taxon>Spiralia</taxon>
        <taxon>Lophotrochozoa</taxon>
        <taxon>Platyhelminthes</taxon>
        <taxon>Trematoda</taxon>
        <taxon>Digenea</taxon>
        <taxon>Plagiorchiida</taxon>
        <taxon>Pronocephalata</taxon>
        <taxon>Paramphistomoidea</taxon>
        <taxon>Paramphistomidae</taxon>
        <taxon>Calicophoron</taxon>
    </lineage>
</organism>
<evidence type="ECO:0000313" key="9">
    <source>
        <dbReference type="EMBL" id="CAL5136865.1"/>
    </source>
</evidence>
<evidence type="ECO:0000256" key="7">
    <source>
        <dbReference type="ARBA" id="ARBA00049117"/>
    </source>
</evidence>
<evidence type="ECO:0000259" key="8">
    <source>
        <dbReference type="SMART" id="SM00833"/>
    </source>
</evidence>
<dbReference type="EMBL" id="CAXLJL010000356">
    <property type="protein sequence ID" value="CAL5136865.1"/>
    <property type="molecule type" value="Genomic_DNA"/>
</dbReference>
<gene>
    <name evidence="9" type="ORF">CDAUBV1_LOCUS11161</name>
</gene>
<keyword evidence="5" id="KW-0143">Chaperone</keyword>
<dbReference type="PANTHER" id="PTHR13748:SF31">
    <property type="entry name" value="ZINC-REGULATED GTPASE METALLOPROTEIN ACTIVATOR 1A-RELATED"/>
    <property type="match status" value="1"/>
</dbReference>
<reference evidence="9" key="1">
    <citation type="submission" date="2024-06" db="EMBL/GenBank/DDBJ databases">
        <authorList>
            <person name="Liu X."/>
            <person name="Lenzi L."/>
            <person name="Haldenby T S."/>
            <person name="Uol C."/>
        </authorList>
    </citation>
    <scope>NUCLEOTIDE SEQUENCE</scope>
</reference>
<dbReference type="Proteomes" id="UP001497525">
    <property type="component" value="Unassembled WGS sequence"/>
</dbReference>
<evidence type="ECO:0000256" key="1">
    <source>
        <dbReference type="ARBA" id="ARBA00022741"/>
    </source>
</evidence>
<evidence type="ECO:0000313" key="10">
    <source>
        <dbReference type="Proteomes" id="UP001497525"/>
    </source>
</evidence>
<keyword evidence="1" id="KW-0547">Nucleotide-binding</keyword>
<dbReference type="SUPFAM" id="SSF90002">
    <property type="entry name" value="Hypothetical protein YjiA, C-terminal domain"/>
    <property type="match status" value="1"/>
</dbReference>
<comment type="similarity">
    <text evidence="6">Belongs to the SIMIBI class G3E GTPase family. ZNG1 subfamily.</text>
</comment>
<sequence>MEDDDVPELVEVQGDDDFNRKVPVTILTGYLGAGKTTLLNYILTQSHGKKIAVILNDFGEGSALESKVSIRQQTGDMFEDWLELRNGCLCCSLKDPGVKAIENLMKKKGNFDYVLIETTGLADPGPIASIFWLDENLCSQLYLDGIVTVIDSKYCLSQLQEACNDQINECERQIALADVLVLNKLDLISVDQRDEIISRVRSINSAARLVETTFSRVNLDVILDLNVYCSCSKFDTLEAQPASECGTHLDGRVSTVTVEVDKPLIRKSFEDFLESLLWEKNVLGAHKKTIIVLRLKGFARFSNDDSFYSIQAVNELYDIVAVPGIDASSRISDRCVRLIFIGRNLCHHIIESGVLACVD</sequence>
<dbReference type="InterPro" id="IPR051316">
    <property type="entry name" value="Zinc-reg_GTPase_activator"/>
</dbReference>
<keyword evidence="4" id="KW-0342">GTP-binding</keyword>
<dbReference type="InterPro" id="IPR027417">
    <property type="entry name" value="P-loop_NTPase"/>
</dbReference>
<dbReference type="Gene3D" id="3.30.1220.10">
    <property type="entry name" value="CobW-like, C-terminal domain"/>
    <property type="match status" value="1"/>
</dbReference>
<comment type="caution">
    <text evidence="9">The sequence shown here is derived from an EMBL/GenBank/DDBJ whole genome shotgun (WGS) entry which is preliminary data.</text>
</comment>
<keyword evidence="3" id="KW-0862">Zinc</keyword>
<dbReference type="PANTHER" id="PTHR13748">
    <property type="entry name" value="COBW-RELATED"/>
    <property type="match status" value="1"/>
</dbReference>
<dbReference type="InterPro" id="IPR003495">
    <property type="entry name" value="CobW/HypB/UreG_nucleotide-bd"/>
</dbReference>
<proteinExistence type="inferred from homology"/>
<accession>A0AAV2TI90</accession>